<comment type="pathway">
    <text evidence="3">tRNA modification; 5-methoxycarbonylmethyl-2-thiouridine-tRNA biosynthesis.</text>
</comment>
<keyword evidence="7 10" id="KW-0853">WD repeat</keyword>
<dbReference type="CDD" id="cd09212">
    <property type="entry name" value="PUB"/>
    <property type="match status" value="1"/>
</dbReference>
<evidence type="ECO:0000256" key="6">
    <source>
        <dbReference type="ARBA" id="ARBA00022490"/>
    </source>
</evidence>
<evidence type="ECO:0000256" key="3">
    <source>
        <dbReference type="ARBA" id="ARBA00005043"/>
    </source>
</evidence>
<dbReference type="Pfam" id="PF00400">
    <property type="entry name" value="WD40"/>
    <property type="match status" value="6"/>
</dbReference>
<dbReference type="EMBL" id="FR824184">
    <property type="protein sequence ID" value="CCA21977.1"/>
    <property type="molecule type" value="Genomic_DNA"/>
</dbReference>
<evidence type="ECO:0000313" key="12">
    <source>
        <dbReference type="EMBL" id="CCA21977.1"/>
    </source>
</evidence>
<dbReference type="SMART" id="SM00320">
    <property type="entry name" value="WD40"/>
    <property type="match status" value="11"/>
</dbReference>
<dbReference type="InterPro" id="IPR001229">
    <property type="entry name" value="Jacalin-like_lectin_dom"/>
</dbReference>
<comment type="subcellular location">
    <subcellularLocation>
        <location evidence="2">Cytoplasm</location>
    </subcellularLocation>
    <subcellularLocation>
        <location evidence="1">Nucleus</location>
    </subcellularLocation>
</comment>
<dbReference type="GO" id="GO:0005634">
    <property type="term" value="C:nucleus"/>
    <property type="evidence" value="ECO:0007669"/>
    <property type="project" value="UniProtKB-SubCell"/>
</dbReference>
<evidence type="ECO:0000256" key="2">
    <source>
        <dbReference type="ARBA" id="ARBA00004496"/>
    </source>
</evidence>
<evidence type="ECO:0000256" key="1">
    <source>
        <dbReference type="ARBA" id="ARBA00004123"/>
    </source>
</evidence>
<dbReference type="SMART" id="SM00460">
    <property type="entry name" value="TGc"/>
    <property type="match status" value="1"/>
</dbReference>
<evidence type="ECO:0000259" key="11">
    <source>
        <dbReference type="SMART" id="SM00460"/>
    </source>
</evidence>
<evidence type="ECO:0000256" key="9">
    <source>
        <dbReference type="ARBA" id="ARBA00023242"/>
    </source>
</evidence>
<evidence type="ECO:0000256" key="7">
    <source>
        <dbReference type="ARBA" id="ARBA00022574"/>
    </source>
</evidence>
<dbReference type="InterPro" id="IPR018997">
    <property type="entry name" value="PUB_domain"/>
</dbReference>
<dbReference type="Pfam" id="PF01841">
    <property type="entry name" value="Transglut_core"/>
    <property type="match status" value="1"/>
</dbReference>
<dbReference type="GO" id="GO:0005737">
    <property type="term" value="C:cytoplasm"/>
    <property type="evidence" value="ECO:0007669"/>
    <property type="project" value="UniProtKB-SubCell"/>
</dbReference>
<dbReference type="HOGENOM" id="CLU_232592_0_0_1"/>
<feature type="repeat" description="WD" evidence="10">
    <location>
        <begin position="1871"/>
        <end position="1903"/>
    </location>
</feature>
<dbReference type="InterPro" id="IPR015943">
    <property type="entry name" value="WD40/YVTN_repeat-like_dom_sf"/>
</dbReference>
<dbReference type="SUPFAM" id="SSF50998">
    <property type="entry name" value="Quinoprotein alcohol dehydrogenase-like"/>
    <property type="match status" value="1"/>
</dbReference>
<comment type="similarity">
    <text evidence="4">Belongs to the WD repeat ELP2 family.</text>
</comment>
<dbReference type="SUPFAM" id="SSF54001">
    <property type="entry name" value="Cysteine proteinases"/>
    <property type="match status" value="1"/>
</dbReference>
<gene>
    <name evidence="12" type="primary">AlNc14C139G7207</name>
    <name evidence="12" type="ORF">ALNC14_081200</name>
</gene>
<protein>
    <recommendedName>
        <fullName evidence="5">Elongator complex protein 2</fullName>
    </recommendedName>
</protein>
<dbReference type="InterPro" id="IPR011047">
    <property type="entry name" value="Quinoprotein_ADH-like_sf"/>
</dbReference>
<dbReference type="Gene3D" id="2.100.10.30">
    <property type="entry name" value="Jacalin-like lectin domain"/>
    <property type="match status" value="1"/>
</dbReference>
<dbReference type="SUPFAM" id="SSF117289">
    <property type="entry name" value="Nucleoporin domain"/>
    <property type="match status" value="1"/>
</dbReference>
<keyword evidence="9" id="KW-0539">Nucleus</keyword>
<dbReference type="SUPFAM" id="SSF51101">
    <property type="entry name" value="Mannose-binding lectins"/>
    <property type="match status" value="1"/>
</dbReference>
<dbReference type="InterPro" id="IPR002931">
    <property type="entry name" value="Transglutaminase-like"/>
</dbReference>
<sequence length="2086" mass="233881">MNGRILLIYRQIEYHLHVPIDEKSDGSHNISIDLVQNLIFSLLSLPPENQTFISLTDFCIFGSFHANVNHFAAENGVSVNAPSLSFKNNEIRLLLLNDNASSDPFPSDWDAICTRCVLGTVPILQPIYRSMEIASETSNVMCRSCAESCTTGIPMDPLEWVQRVDSHPSFISSIVIVSGDFDVTAPESFVKLPWDINVMGSGPSVFLCIQRDNRRALTSIEFVEFSRSQIHLESEVALLSIKSTDAFGITDLRVIYGKDTEIPQGYIRSSARSDDMDVYLCYSLVPLFAFTCSEKHCDIGDCLFASRFSISRHLLEFTVLQWMSFMVLRANRLESNRKLMQMRYKEKELEMQRRLLDGLHRVSKYEDPIMQQAARMHIPIERLKREASSCMEDALLLELLHWFKREFFTWTNQPKCASCRNEKTRYRRTEHPQSDEEIQGDASRVEIYECDSCHNLTRFPRYNNPVKLLSTRTGRCGEWANCFTLCCRAMGFDARYVLDVTDHVWTEVFLAREHRWVHCDACEDQMDAPLTYEVGWGKKLSYIFAFSKDEVVDVARRYTKDWEVMLSRRVDADEEWLKDAIDKLNDQKMRGLPDVRVVELKERRASEQREMYDAKKKVSGDVGGRVSGSAEWKRAREEDGAKSTSVDRGHVKLISKLDSGKPIVENVAKELCRMMTIGCDNVACVNPHCFRKRKSDGLNATDTLVQALQTISFMSDRLSAAGMASMLCEKKPAIRSVILQYSPRLYLPMQDEPSTSKCMLIDISGNGNHVENVDCCLMEKPFRLYDFEGSDCQLENNRSVGILPGEKLEFTLDNAGIELSQSIGVSFLLRFEEIAPEDVKTSSVFTISLQEKKKAVVLVEFVVVISSERKLSLDVSVNSERYRADGVVSFHEPIAIGLSVSKDGLSVFQNGKMVADLTAFPPLTSEISLTLCGSGKRTINLLSHFTVFTSPTFREQLASLTEELYRRFIPWKSLQSISNGTLIIKSCRDKVASVQSNCRVARVRLWGVTFLDGLQFVYERIQDETVKDSTPIFGTLWGNSIASEHKESPAVELTLFPFEFITEMSGGKGAWIDSLSVQTNFKRTITCGGSGGDSFKINGPNSMQEIRSIELAVGDHLNDPIAFFGSVQAPEHPLAKELDDICSFLTDAPKRLLTLTAMQRYLENLCESPTEPKYQRIRVGNPYFVKCFGHLSALQQDSILNWCGFFAEKSDGQVYYCWKETDDEVKVNTCVGCRGESLYSGEGGNKRLSWQLTGCDMKRAFVSAGSNAISNAFVCNDVIRLGFESDEIRKESITYWGAYGTSHSVALLTRNAMVPSLLQIGPILHPSNRASSTENTRITSVYLHELNGVTNVLAGDSKGSVYLWNQNQTSHSEWNQIQLRDGTAGISAVCAGNTGKYWFFLAAVSDGTIRAWKCDINADESIMNLAIPSDESRIINVISTSPINSHKVLVALGGLDHKIFLYELTNTGSWTQKSILEGHCGWIRDIKLFPMCQTKKESDTYELLLASASQDHKIRVWKVTPKGREATCHANLETILTAHEDWVTSLQWILLPFNDHQSSLTLLSSSMDNSLILWDAGTIGKVDGHYVSKGSWKPVHRLGELGGNGLLSAHAISRANDEHTNSLQITALTFSGQLERWHANIEECVSGMRFAPSIGLTGHTAAVTDLLWSPQSGYLLTVSSDQTARIWAPSVLTKMWHEISRAQVHGYDINCACFIKKSPTRYVCGADEKVLRIFIAPDEIGKRVDQLSQMEHKVEAERDAIPHAYLPELSLTNKRSMTEHNSQVSEDDGYVILDYNDLDGSVQLPVGSVLGRQTLWPEIRKLYGHANEILSVASNHDGRILASSCKSREERFAGVWLWDTDTWEPLSVSPLNGHTCSVVQLEFSPNDSYLVSVSRDRHFCVYKRQLNSTESGIVSPYQLLCRQKAHKRIIWTCSWSPDSLYLATGSRDQTIGLWKIEDSGANWCSATECLCFNDSVTAVAFAPVLVHASGDPQYLLAAGLENGEIHFVRIGLCDGKLIMRCTDTAPSSTTCTETILLSTKSVGTPSSTITRLAWRPSSDSELTLAASSRDGSVHIYEMNRSIFEKN</sequence>
<dbReference type="UniPathway" id="UPA00988"/>
<dbReference type="GO" id="GO:0033588">
    <property type="term" value="C:elongator holoenzyme complex"/>
    <property type="evidence" value="ECO:0007669"/>
    <property type="project" value="InterPro"/>
</dbReference>
<evidence type="ECO:0000256" key="5">
    <source>
        <dbReference type="ARBA" id="ARBA00020267"/>
    </source>
</evidence>
<dbReference type="Gene3D" id="1.20.58.2190">
    <property type="match status" value="1"/>
</dbReference>
<organism evidence="12">
    <name type="scientific">Albugo laibachii Nc14</name>
    <dbReference type="NCBI Taxonomy" id="890382"/>
    <lineage>
        <taxon>Eukaryota</taxon>
        <taxon>Sar</taxon>
        <taxon>Stramenopiles</taxon>
        <taxon>Oomycota</taxon>
        <taxon>Peronosporomycetes</taxon>
        <taxon>Albuginales</taxon>
        <taxon>Albuginaceae</taxon>
        <taxon>Albugo</taxon>
    </lineage>
</organism>
<dbReference type="PROSITE" id="PS50082">
    <property type="entry name" value="WD_REPEATS_2"/>
    <property type="match status" value="3"/>
</dbReference>
<feature type="domain" description="Transglutaminase-like" evidence="11">
    <location>
        <begin position="468"/>
        <end position="523"/>
    </location>
</feature>
<proteinExistence type="inferred from homology"/>
<dbReference type="Gene3D" id="3.10.620.30">
    <property type="match status" value="1"/>
</dbReference>
<keyword evidence="6" id="KW-0963">Cytoplasm</keyword>
<dbReference type="InterPro" id="IPR036339">
    <property type="entry name" value="PUB-like_dom_sf"/>
</dbReference>
<dbReference type="Pfam" id="PF09409">
    <property type="entry name" value="PUB"/>
    <property type="match status" value="1"/>
</dbReference>
<accession>F0WL18</accession>
<dbReference type="GO" id="GO:0002098">
    <property type="term" value="P:tRNA wobble uridine modification"/>
    <property type="evidence" value="ECO:0007669"/>
    <property type="project" value="InterPro"/>
</dbReference>
<feature type="repeat" description="WD" evidence="10">
    <location>
        <begin position="1923"/>
        <end position="1957"/>
    </location>
</feature>
<reference evidence="12" key="2">
    <citation type="submission" date="2011-02" db="EMBL/GenBank/DDBJ databases">
        <authorList>
            <person name="MacLean D."/>
        </authorList>
    </citation>
    <scope>NUCLEOTIDE SEQUENCE</scope>
</reference>
<keyword evidence="8" id="KW-0677">Repeat</keyword>
<dbReference type="Gene3D" id="2.130.10.10">
    <property type="entry name" value="YVTN repeat-like/Quinoprotein amine dehydrogenase"/>
    <property type="match status" value="3"/>
</dbReference>
<dbReference type="Pfam" id="PF01419">
    <property type="entry name" value="Jacalin"/>
    <property type="match status" value="1"/>
</dbReference>
<dbReference type="InterPro" id="IPR037289">
    <property type="entry name" value="Elp2"/>
</dbReference>
<dbReference type="SUPFAM" id="SSF143503">
    <property type="entry name" value="PUG domain-like"/>
    <property type="match status" value="1"/>
</dbReference>
<evidence type="ECO:0000256" key="4">
    <source>
        <dbReference type="ARBA" id="ARBA00005881"/>
    </source>
</evidence>
<evidence type="ECO:0000256" key="10">
    <source>
        <dbReference type="PROSITE-ProRule" id="PRU00221"/>
    </source>
</evidence>
<dbReference type="InterPro" id="IPR036404">
    <property type="entry name" value="Jacalin-like_lectin_dom_sf"/>
</dbReference>
<feature type="repeat" description="WD" evidence="10">
    <location>
        <begin position="1656"/>
        <end position="1687"/>
    </location>
</feature>
<dbReference type="InterPro" id="IPR001680">
    <property type="entry name" value="WD40_rpt"/>
</dbReference>
<dbReference type="Gene3D" id="2.20.25.10">
    <property type="match status" value="1"/>
</dbReference>
<dbReference type="PANTHER" id="PTHR44111">
    <property type="entry name" value="ELONGATOR COMPLEX PROTEIN 2"/>
    <property type="match status" value="1"/>
</dbReference>
<dbReference type="PANTHER" id="PTHR44111:SF1">
    <property type="entry name" value="ELONGATOR COMPLEX PROTEIN 2"/>
    <property type="match status" value="1"/>
</dbReference>
<reference evidence="12" key="1">
    <citation type="journal article" date="2011" name="PLoS Biol.">
        <title>Gene gain and loss during evolution of obligate parasitism in the white rust pathogen of Arabidopsis thaliana.</title>
        <authorList>
            <person name="Kemen E."/>
            <person name="Gardiner A."/>
            <person name="Schultz-Larsen T."/>
            <person name="Kemen A.C."/>
            <person name="Balmuth A.L."/>
            <person name="Robert-Seilaniantz A."/>
            <person name="Bailey K."/>
            <person name="Holub E."/>
            <person name="Studholme D.J."/>
            <person name="Maclean D."/>
            <person name="Jones J.D."/>
        </authorList>
    </citation>
    <scope>NUCLEOTIDE SEQUENCE</scope>
</reference>
<name>F0WL18_9STRA</name>
<evidence type="ECO:0000256" key="8">
    <source>
        <dbReference type="ARBA" id="ARBA00022737"/>
    </source>
</evidence>
<dbReference type="PROSITE" id="PS50294">
    <property type="entry name" value="WD_REPEATS_REGION"/>
    <property type="match status" value="2"/>
</dbReference>
<dbReference type="InterPro" id="IPR038765">
    <property type="entry name" value="Papain-like_cys_pep_sf"/>
</dbReference>